<reference evidence="1 2" key="1">
    <citation type="submission" date="2016-10" db="EMBL/GenBank/DDBJ databases">
        <authorList>
            <person name="de Groot N.N."/>
        </authorList>
    </citation>
    <scope>NUCLEOTIDE SEQUENCE [LARGE SCALE GENOMIC DNA]</scope>
    <source>
        <strain evidence="1 2">DSM 26000</strain>
    </source>
</reference>
<dbReference type="Gene3D" id="2.40.160.200">
    <property type="entry name" value="LURP1-related"/>
    <property type="match status" value="1"/>
</dbReference>
<dbReference type="InterPro" id="IPR038595">
    <property type="entry name" value="LOR_sf"/>
</dbReference>
<gene>
    <name evidence="1" type="ORF">SAMN05443292_0436</name>
</gene>
<dbReference type="RefSeq" id="WP_090078515.1">
    <property type="nucleotide sequence ID" value="NZ_FOQT01000001.1"/>
</dbReference>
<keyword evidence="2" id="KW-1185">Reference proteome</keyword>
<dbReference type="STRING" id="1125876.SAMN05443292_0436"/>
<dbReference type="InterPro" id="IPR025659">
    <property type="entry name" value="Tubby-like_C"/>
</dbReference>
<evidence type="ECO:0000313" key="1">
    <source>
        <dbReference type="EMBL" id="SFH85551.1"/>
    </source>
</evidence>
<accession>A0A1I3DGD0</accession>
<organism evidence="1 2">
    <name type="scientific">Halpernia frigidisoli</name>
    <dbReference type="NCBI Taxonomy" id="1125876"/>
    <lineage>
        <taxon>Bacteria</taxon>
        <taxon>Pseudomonadati</taxon>
        <taxon>Bacteroidota</taxon>
        <taxon>Flavobacteriia</taxon>
        <taxon>Flavobacteriales</taxon>
        <taxon>Weeksellaceae</taxon>
        <taxon>Chryseobacterium group</taxon>
        <taxon>Halpernia</taxon>
    </lineage>
</organism>
<proteinExistence type="predicted"/>
<dbReference type="OrthoDB" id="703597at2"/>
<dbReference type="AlphaFoldDB" id="A0A1I3DGD0"/>
<name>A0A1I3DGD0_9FLAO</name>
<sequence length="198" mass="22902">MQNLNYPLDLKFKITTLANDFTMTDSNGQNLAYVRSKIFKLKDDVQVFKDESKTEILYTIKANQWLDFNASFSITENNGDILGSVSRKGIKSFWRATYNVLDIQKNIIYTITEENPWIKFFDGLIGEIPLIGLFTGYFLNPTYLVKDKNNTILLRLKKMPSLIGRRFQISKTSEINEKDESLILLSLIMSILLERHKG</sequence>
<protein>
    <recommendedName>
        <fullName evidence="3">Scramblase</fullName>
    </recommendedName>
</protein>
<evidence type="ECO:0008006" key="3">
    <source>
        <dbReference type="Google" id="ProtNLM"/>
    </source>
</evidence>
<evidence type="ECO:0000313" key="2">
    <source>
        <dbReference type="Proteomes" id="UP000198931"/>
    </source>
</evidence>
<dbReference type="EMBL" id="FOQT01000001">
    <property type="protein sequence ID" value="SFH85551.1"/>
    <property type="molecule type" value="Genomic_DNA"/>
</dbReference>
<dbReference type="SUPFAM" id="SSF54518">
    <property type="entry name" value="Tubby C-terminal domain-like"/>
    <property type="match status" value="1"/>
</dbReference>
<dbReference type="Proteomes" id="UP000198931">
    <property type="component" value="Unassembled WGS sequence"/>
</dbReference>